<feature type="compositionally biased region" description="Polar residues" evidence="1">
    <location>
        <begin position="251"/>
        <end position="268"/>
    </location>
</feature>
<dbReference type="EMBL" id="PKFO01000011">
    <property type="protein sequence ID" value="PVH23690.1"/>
    <property type="molecule type" value="Genomic_DNA"/>
</dbReference>
<sequence>MSTLLEVKNRESFRGYESGYLFVHLLALRVNTSSFSDIIVTDYSSNPNVASDWNRMNVFGGHELPHDSLLHLQMPLDTVRRLCSEFHAKNNGKALFEGIDTPGEENNWIDVSERFCLTRIEVKLRKTVSKLTGRVTNANIADLDNSPQSSEFWNRFLCSPFVNLPGQTHLRPSEVLQRLQGIASEPLGNELTEDPVKIETMDSDLDSQTKLQDILEPTSQFSEGERKMSGITSQQQEIPASVHGQYLHDSPLSQPSQAGQSSSNQEMDNGTQFLTQLPHSQASLADQRDDQQLLSFTSDSNGSVKSHYKLSELNELPLRPDDKIYHTSAIVAGTIPAISKTVCKGCKVIDGELSLTDPSTSSIELIIADTSPDPLGESTLLTQRNSLTIHIASDNLLGFFGVTFAEQLYTQLPDIQTRFNKRKPRRIPLQLVLTETKGGCVWSPQNLTINEIL</sequence>
<accession>A0A2V1B045</accession>
<name>A0A2V1B045_9ASCO</name>
<protein>
    <submittedName>
        <fullName evidence="2">Uncharacterized protein</fullName>
    </submittedName>
</protein>
<organism evidence="2 3">
    <name type="scientific">Candidozyma haemuli</name>
    <dbReference type="NCBI Taxonomy" id="45357"/>
    <lineage>
        <taxon>Eukaryota</taxon>
        <taxon>Fungi</taxon>
        <taxon>Dikarya</taxon>
        <taxon>Ascomycota</taxon>
        <taxon>Saccharomycotina</taxon>
        <taxon>Pichiomycetes</taxon>
        <taxon>Metschnikowiaceae</taxon>
        <taxon>Candidozyma</taxon>
    </lineage>
</organism>
<evidence type="ECO:0000313" key="2">
    <source>
        <dbReference type="EMBL" id="PVH23690.1"/>
    </source>
</evidence>
<dbReference type="Gene3D" id="2.40.50.140">
    <property type="entry name" value="Nucleic acid-binding proteins"/>
    <property type="match status" value="1"/>
</dbReference>
<dbReference type="RefSeq" id="XP_025344630.1">
    <property type="nucleotide sequence ID" value="XM_025487614.1"/>
</dbReference>
<dbReference type="AlphaFoldDB" id="A0A2V1B045"/>
<dbReference type="VEuPathDB" id="FungiDB:CXQ85_003982"/>
<evidence type="ECO:0000256" key="1">
    <source>
        <dbReference type="SAM" id="MobiDB-lite"/>
    </source>
</evidence>
<comment type="caution">
    <text evidence="2">The sequence shown here is derived from an EMBL/GenBank/DDBJ whole genome shotgun (WGS) entry which is preliminary data.</text>
</comment>
<feature type="region of interest" description="Disordered" evidence="1">
    <location>
        <begin position="216"/>
        <end position="268"/>
    </location>
</feature>
<reference evidence="2 3" key="1">
    <citation type="submission" date="2017-12" db="EMBL/GenBank/DDBJ databases">
        <title>Genome Sequence of a Multidrug-Resistant Candida haemulonii Isolate from a Patient with Chronic Leg Ulcers in Israel.</title>
        <authorList>
            <person name="Chow N.A."/>
            <person name="Gade L."/>
            <person name="Batra D."/>
            <person name="Rowe L.A."/>
            <person name="Ben-Ami R."/>
            <person name="Loparev V.N."/>
            <person name="Litvintseva A.P."/>
        </authorList>
    </citation>
    <scope>NUCLEOTIDE SEQUENCE [LARGE SCALE GENOMIC DNA]</scope>
    <source>
        <strain evidence="2 3">B11899</strain>
    </source>
</reference>
<dbReference type="GeneID" id="37009312"/>
<dbReference type="InterPro" id="IPR012340">
    <property type="entry name" value="NA-bd_OB-fold"/>
</dbReference>
<evidence type="ECO:0000313" key="3">
    <source>
        <dbReference type="Proteomes" id="UP000244309"/>
    </source>
</evidence>
<dbReference type="OrthoDB" id="4080484at2759"/>
<gene>
    <name evidence="2" type="ORF">CXQ85_003982</name>
</gene>
<proteinExistence type="predicted"/>
<dbReference type="Proteomes" id="UP000244309">
    <property type="component" value="Unassembled WGS sequence"/>
</dbReference>
<keyword evidence="3" id="KW-1185">Reference proteome</keyword>